<proteinExistence type="predicted"/>
<keyword evidence="3" id="KW-1185">Reference proteome</keyword>
<reference evidence="2 3" key="1">
    <citation type="submission" date="2014-05" db="EMBL/GenBank/DDBJ databases">
        <title>Draft Genome Sequence of Kitasatospora cheerisanensis KCTC 2395.</title>
        <authorList>
            <person name="Nam D.H."/>
        </authorList>
    </citation>
    <scope>NUCLEOTIDE SEQUENCE [LARGE SCALE GENOMIC DNA]</scope>
    <source>
        <strain evidence="2 3">KCTC 2395</strain>
    </source>
</reference>
<sequence length="197" mass="20925">MMAAAARHLERDLAEQPDGPPEAARVFGLPTALRRGAAPVAAVLIAALMDRTADGGVLGGLVRPLLMGVAVLVGVVGAFGWQLAVDRDGVAFSGVLRLHRLSWQQVTAAAVHRGRFTLRSRSGQVGFSSGPARLLHRHFGGPYDPQRIARTVTLLAHRPERRPRTVLPEDAVGAALPLNRLSVAGYALWAVGQYLLG</sequence>
<organism evidence="2 3">
    <name type="scientific">Kitasatospora cheerisanensis KCTC 2395</name>
    <dbReference type="NCBI Taxonomy" id="1348663"/>
    <lineage>
        <taxon>Bacteria</taxon>
        <taxon>Bacillati</taxon>
        <taxon>Actinomycetota</taxon>
        <taxon>Actinomycetes</taxon>
        <taxon>Kitasatosporales</taxon>
        <taxon>Streptomycetaceae</taxon>
        <taxon>Kitasatospora</taxon>
    </lineage>
</organism>
<dbReference type="AlphaFoldDB" id="A0A066YYB6"/>
<keyword evidence="1" id="KW-1133">Transmembrane helix</keyword>
<dbReference type="PATRIC" id="fig|1348663.4.peg.2971"/>
<evidence type="ECO:0000313" key="2">
    <source>
        <dbReference type="EMBL" id="KDN84994.1"/>
    </source>
</evidence>
<accession>A0A066YYB6</accession>
<evidence type="ECO:0008006" key="4">
    <source>
        <dbReference type="Google" id="ProtNLM"/>
    </source>
</evidence>
<gene>
    <name evidence="2" type="ORF">KCH_30930</name>
</gene>
<evidence type="ECO:0000313" key="3">
    <source>
        <dbReference type="Proteomes" id="UP000027178"/>
    </source>
</evidence>
<comment type="caution">
    <text evidence="2">The sequence shown here is derived from an EMBL/GenBank/DDBJ whole genome shotgun (WGS) entry which is preliminary data.</text>
</comment>
<dbReference type="EMBL" id="JNBY01000087">
    <property type="protein sequence ID" value="KDN84994.1"/>
    <property type="molecule type" value="Genomic_DNA"/>
</dbReference>
<keyword evidence="1" id="KW-0472">Membrane</keyword>
<keyword evidence="1" id="KW-0812">Transmembrane</keyword>
<dbReference type="HOGENOM" id="CLU_1382527_0_0_11"/>
<feature type="transmembrane region" description="Helical" evidence="1">
    <location>
        <begin position="61"/>
        <end position="81"/>
    </location>
</feature>
<dbReference type="Proteomes" id="UP000027178">
    <property type="component" value="Unassembled WGS sequence"/>
</dbReference>
<protein>
    <recommendedName>
        <fullName evidence="4">PH domain-containing protein</fullName>
    </recommendedName>
</protein>
<name>A0A066YYB6_9ACTN</name>
<evidence type="ECO:0000256" key="1">
    <source>
        <dbReference type="SAM" id="Phobius"/>
    </source>
</evidence>